<feature type="region of interest" description="Disordered" evidence="1">
    <location>
        <begin position="62"/>
        <end position="95"/>
    </location>
</feature>
<feature type="compositionally biased region" description="Polar residues" evidence="1">
    <location>
        <begin position="62"/>
        <end position="77"/>
    </location>
</feature>
<sequence length="95" mass="11050">MQNGPATQLGSFPSAWIHRTYFSEIEQPAPYQEQLKKALEEYQSNILDPKEWSQDYPWFSSNAIESTPSWTNSQEKTSPMDEEDNFDNSRDGLEQ</sequence>
<dbReference type="EMBL" id="JABFAA010000004">
    <property type="protein sequence ID" value="MBA0680034.1"/>
    <property type="molecule type" value="Genomic_DNA"/>
</dbReference>
<keyword evidence="3" id="KW-1185">Reference proteome</keyword>
<organism evidence="2 3">
    <name type="scientific">Gossypium aridum</name>
    <name type="common">American cotton</name>
    <name type="synonym">Erioxylum aridum</name>
    <dbReference type="NCBI Taxonomy" id="34290"/>
    <lineage>
        <taxon>Eukaryota</taxon>
        <taxon>Viridiplantae</taxon>
        <taxon>Streptophyta</taxon>
        <taxon>Embryophyta</taxon>
        <taxon>Tracheophyta</taxon>
        <taxon>Spermatophyta</taxon>
        <taxon>Magnoliopsida</taxon>
        <taxon>eudicotyledons</taxon>
        <taxon>Gunneridae</taxon>
        <taxon>Pentapetalae</taxon>
        <taxon>rosids</taxon>
        <taxon>malvids</taxon>
        <taxon>Malvales</taxon>
        <taxon>Malvaceae</taxon>
        <taxon>Malvoideae</taxon>
        <taxon>Gossypium</taxon>
    </lineage>
</organism>
<protein>
    <submittedName>
        <fullName evidence="2">Uncharacterized protein</fullName>
    </submittedName>
</protein>
<name>A0A7J8WZE4_GOSAI</name>
<evidence type="ECO:0000313" key="3">
    <source>
        <dbReference type="Proteomes" id="UP000593577"/>
    </source>
</evidence>
<reference evidence="2 3" key="1">
    <citation type="journal article" date="2019" name="Genome Biol. Evol.">
        <title>Insights into the evolution of the New World diploid cottons (Gossypium, subgenus Houzingenia) based on genome sequencing.</title>
        <authorList>
            <person name="Grover C.E."/>
            <person name="Arick M.A. 2nd"/>
            <person name="Thrash A."/>
            <person name="Conover J.L."/>
            <person name="Sanders W.S."/>
            <person name="Peterson D.G."/>
            <person name="Frelichowski J.E."/>
            <person name="Scheffler J.A."/>
            <person name="Scheffler B.E."/>
            <person name="Wendel J.F."/>
        </authorList>
    </citation>
    <scope>NUCLEOTIDE SEQUENCE [LARGE SCALE GENOMIC DNA]</scope>
    <source>
        <strain evidence="2">185</strain>
        <tissue evidence="2">Leaf</tissue>
    </source>
</reference>
<evidence type="ECO:0000256" key="1">
    <source>
        <dbReference type="SAM" id="MobiDB-lite"/>
    </source>
</evidence>
<proteinExistence type="predicted"/>
<evidence type="ECO:0000313" key="2">
    <source>
        <dbReference type="EMBL" id="MBA0680034.1"/>
    </source>
</evidence>
<accession>A0A7J8WZE4</accession>
<dbReference type="Proteomes" id="UP000593577">
    <property type="component" value="Unassembled WGS sequence"/>
</dbReference>
<comment type="caution">
    <text evidence="2">The sequence shown here is derived from an EMBL/GenBank/DDBJ whole genome shotgun (WGS) entry which is preliminary data.</text>
</comment>
<gene>
    <name evidence="2" type="ORF">Goari_011761</name>
</gene>
<dbReference type="AlphaFoldDB" id="A0A7J8WZE4"/>